<dbReference type="PANTHER" id="PTHR44757:SF2">
    <property type="entry name" value="BIOFILM ARCHITECTURE MAINTENANCE PROTEIN MBAA"/>
    <property type="match status" value="1"/>
</dbReference>
<dbReference type="InterPro" id="IPR000160">
    <property type="entry name" value="GGDEF_dom"/>
</dbReference>
<dbReference type="EMBL" id="LCUF01000023">
    <property type="protein sequence ID" value="KQA22814.1"/>
    <property type="molecule type" value="Genomic_DNA"/>
</dbReference>
<dbReference type="NCBIfam" id="TIGR00254">
    <property type="entry name" value="GGDEF"/>
    <property type="match status" value="1"/>
</dbReference>
<protein>
    <submittedName>
        <fullName evidence="5">Diguanylate phosphodiesterase</fullName>
    </submittedName>
</protein>
<dbReference type="CDD" id="cd01948">
    <property type="entry name" value="EAL"/>
    <property type="match status" value="1"/>
</dbReference>
<evidence type="ECO:0000259" key="2">
    <source>
        <dbReference type="PROSITE" id="PS50883"/>
    </source>
</evidence>
<dbReference type="GO" id="GO:0016020">
    <property type="term" value="C:membrane"/>
    <property type="evidence" value="ECO:0007669"/>
    <property type="project" value="InterPro"/>
</dbReference>
<dbReference type="InterPro" id="IPR003660">
    <property type="entry name" value="HAMP_dom"/>
</dbReference>
<dbReference type="SMART" id="SM00267">
    <property type="entry name" value="GGDEF"/>
    <property type="match status" value="1"/>
</dbReference>
<dbReference type="AlphaFoldDB" id="A0A0Q0NA31"/>
<keyword evidence="1" id="KW-0812">Transmembrane</keyword>
<proteinExistence type="predicted"/>
<organism evidence="5 6">
    <name type="scientific">Vibrio metoecus</name>
    <dbReference type="NCBI Taxonomy" id="1481663"/>
    <lineage>
        <taxon>Bacteria</taxon>
        <taxon>Pseudomonadati</taxon>
        <taxon>Pseudomonadota</taxon>
        <taxon>Gammaproteobacteria</taxon>
        <taxon>Vibrionales</taxon>
        <taxon>Vibrionaceae</taxon>
        <taxon>Vibrio</taxon>
    </lineage>
</organism>
<dbReference type="InterPro" id="IPR043128">
    <property type="entry name" value="Rev_trsase/Diguanyl_cyclase"/>
</dbReference>
<sequence length="793" mass="91427">MKLNHRILLLIAPVILLSAAASSYIIYASQKNALLKRTDSYLQLNIEKLASHYRQAQALVSSYAFTLAKSDIIRHYFSLEKNPYRELELVDNLRETLHILQPSEKQLVSLSILNGNEELLYYAENNADPFAELDPKVMAYVKQRFALKRKSTSDISYTVNSAGEDILVRYDMLDRQTLSTPLSYNRQDVFFVVVYVVLEQFNQLRKKIEFDNQSPIFFTHSPPRYKKGLTQSIELQPGFYAILDPAPKLINEKLHSIQRELLLSFGVSALVTVLLLLLLLYRHVINPILNLDKQLAEVESNKRKNIEKLHTDDEIGRLSSRFYAMYTELHSTYQRTKALAENDHLTKLANRYQFQVQADLLLSRCYDTQHIWVLYIDLDNFKYVNGKYGHQIGDSLLVSFAYTTFVSCVKISRRVITHTASPRRLSGDEFAILLVAPKRLHDCANIFAQRVLDPIQSQDNSPLSRFPITASIGIATFPKDGDHIEKLLLNADTAMYQAKNAGKNQIAYYSQALDQIVQRRNNIERALRLGLFDQEFHLVYQPYFTCSGKRLEGFEVLLRWQSDLLGDISPDEFIPIAEQTGLFGTIDRWVVSQAFREFADLQAMFNEPIQVSINLSSAELNSLKLAQFIHQQARTYQVPPQWIDFEITETFAADSQSFPLLHELSRLGYGLTIDDFGSGYTSITQLVQYPVQKIKFDRQFLDTLIATNKQNVIRPLIDLCHSQSMKVTAEGIESETMHQWLADYRCDYMQGFYFGHPMSLEEIHQWLHSPNQKKKSYAQDHYCFTEPSQSECR</sequence>
<dbReference type="InterPro" id="IPR035919">
    <property type="entry name" value="EAL_sf"/>
</dbReference>
<feature type="transmembrane region" description="Helical" evidence="1">
    <location>
        <begin position="261"/>
        <end position="281"/>
    </location>
</feature>
<dbReference type="Proteomes" id="UP000053724">
    <property type="component" value="Unassembled WGS sequence"/>
</dbReference>
<feature type="domain" description="HAMP" evidence="3">
    <location>
        <begin position="282"/>
        <end position="334"/>
    </location>
</feature>
<dbReference type="Gene3D" id="3.30.70.270">
    <property type="match status" value="1"/>
</dbReference>
<dbReference type="CDD" id="cd01949">
    <property type="entry name" value="GGDEF"/>
    <property type="match status" value="1"/>
</dbReference>
<keyword evidence="1" id="KW-0472">Membrane</keyword>
<dbReference type="SMART" id="SM00052">
    <property type="entry name" value="EAL"/>
    <property type="match status" value="1"/>
</dbReference>
<dbReference type="Gene3D" id="6.10.340.10">
    <property type="match status" value="1"/>
</dbReference>
<dbReference type="PROSITE" id="PS50887">
    <property type="entry name" value="GGDEF"/>
    <property type="match status" value="1"/>
</dbReference>
<evidence type="ECO:0000313" key="6">
    <source>
        <dbReference type="Proteomes" id="UP000053724"/>
    </source>
</evidence>
<dbReference type="PATRIC" id="fig|1481663.8.peg.2632"/>
<dbReference type="PANTHER" id="PTHR44757">
    <property type="entry name" value="DIGUANYLATE CYCLASE DGCP"/>
    <property type="match status" value="1"/>
</dbReference>
<dbReference type="Pfam" id="PF00990">
    <property type="entry name" value="GGDEF"/>
    <property type="match status" value="1"/>
</dbReference>
<dbReference type="GO" id="GO:0007165">
    <property type="term" value="P:signal transduction"/>
    <property type="evidence" value="ECO:0007669"/>
    <property type="project" value="InterPro"/>
</dbReference>
<evidence type="ECO:0000259" key="3">
    <source>
        <dbReference type="PROSITE" id="PS50885"/>
    </source>
</evidence>
<dbReference type="SUPFAM" id="SSF55073">
    <property type="entry name" value="Nucleotide cyclase"/>
    <property type="match status" value="1"/>
</dbReference>
<keyword evidence="1" id="KW-1133">Transmembrane helix</keyword>
<feature type="domain" description="EAL" evidence="2">
    <location>
        <begin position="520"/>
        <end position="771"/>
    </location>
</feature>
<reference evidence="5 6" key="1">
    <citation type="journal article" date="2015" name="Genome Biol. Evol.">
        <title>The Dynamics of Genetic Interactions between Vibrio metoecus and Vibrio cholerae, Two Close Relatives Co-Occurring in the Environment.</title>
        <authorList>
            <person name="Orata F.D."/>
            <person name="Kirchberger P.C."/>
            <person name="Meheust R."/>
            <person name="Barlow E.J."/>
            <person name="Tarr C.L."/>
            <person name="Boucher Y."/>
        </authorList>
    </citation>
    <scope>NUCLEOTIDE SEQUENCE [LARGE SCALE GENOMIC DNA]</scope>
    <source>
        <strain evidence="5 6">08-2459</strain>
    </source>
</reference>
<evidence type="ECO:0000256" key="1">
    <source>
        <dbReference type="SAM" id="Phobius"/>
    </source>
</evidence>
<accession>A0A0Q0NA31</accession>
<dbReference type="InterPro" id="IPR001633">
    <property type="entry name" value="EAL_dom"/>
</dbReference>
<feature type="domain" description="GGDEF" evidence="4">
    <location>
        <begin position="369"/>
        <end position="511"/>
    </location>
</feature>
<dbReference type="Gene3D" id="3.20.20.450">
    <property type="entry name" value="EAL domain"/>
    <property type="match status" value="1"/>
</dbReference>
<evidence type="ECO:0000259" key="4">
    <source>
        <dbReference type="PROSITE" id="PS50887"/>
    </source>
</evidence>
<dbReference type="SUPFAM" id="SSF141868">
    <property type="entry name" value="EAL domain-like"/>
    <property type="match status" value="1"/>
</dbReference>
<gene>
    <name evidence="5" type="ORF">AAY55_15095</name>
</gene>
<evidence type="ECO:0000313" key="5">
    <source>
        <dbReference type="EMBL" id="KQA22814.1"/>
    </source>
</evidence>
<dbReference type="PROSITE" id="PS50885">
    <property type="entry name" value="HAMP"/>
    <property type="match status" value="1"/>
</dbReference>
<dbReference type="InterPro" id="IPR029787">
    <property type="entry name" value="Nucleotide_cyclase"/>
</dbReference>
<dbReference type="Pfam" id="PF00563">
    <property type="entry name" value="EAL"/>
    <property type="match status" value="1"/>
</dbReference>
<dbReference type="PROSITE" id="PS50883">
    <property type="entry name" value="EAL"/>
    <property type="match status" value="1"/>
</dbReference>
<dbReference type="InterPro" id="IPR052155">
    <property type="entry name" value="Biofilm_reg_signaling"/>
</dbReference>
<comment type="caution">
    <text evidence="5">The sequence shown here is derived from an EMBL/GenBank/DDBJ whole genome shotgun (WGS) entry which is preliminary data.</text>
</comment>
<name>A0A0Q0NA31_VIBMT</name>